<accession>A0A7C9BBV6</accession>
<name>A0A7C9BBV6_9BACT</name>
<keyword evidence="2" id="KW-1185">Reference proteome</keyword>
<gene>
    <name evidence="1" type="ORF">GBK04_17650</name>
</gene>
<sequence>MNRTNVEFLTQQLEKATKRMNSRYSTFILEFDPNEHQAPKTNMDEIMFYHALPKILEKKLRLEDTANSLVTAFNEIPLWMKLTEDMDEGSYRLFISKRFRKRKVVDEWHGNSDLKPILIQ</sequence>
<dbReference type="RefSeq" id="WP_152761902.1">
    <property type="nucleotide sequence ID" value="NZ_WHLY01000002.1"/>
</dbReference>
<comment type="caution">
    <text evidence="1">The sequence shown here is derived from an EMBL/GenBank/DDBJ whole genome shotgun (WGS) entry which is preliminary data.</text>
</comment>
<evidence type="ECO:0000313" key="1">
    <source>
        <dbReference type="EMBL" id="MPR35122.1"/>
    </source>
</evidence>
<reference evidence="1 2" key="1">
    <citation type="submission" date="2019-10" db="EMBL/GenBank/DDBJ databases">
        <title>Draft Genome Sequence of Cytophagaceae sp. SJW1-29.</title>
        <authorList>
            <person name="Choi A."/>
        </authorList>
    </citation>
    <scope>NUCLEOTIDE SEQUENCE [LARGE SCALE GENOMIC DNA]</scope>
    <source>
        <strain evidence="1 2">SJW1-29</strain>
    </source>
</reference>
<organism evidence="1 2">
    <name type="scientific">Salmonirosea aquatica</name>
    <dbReference type="NCBI Taxonomy" id="2654236"/>
    <lineage>
        <taxon>Bacteria</taxon>
        <taxon>Pseudomonadati</taxon>
        <taxon>Bacteroidota</taxon>
        <taxon>Cytophagia</taxon>
        <taxon>Cytophagales</taxon>
        <taxon>Spirosomataceae</taxon>
        <taxon>Salmonirosea</taxon>
    </lineage>
</organism>
<dbReference type="EMBL" id="WHLY01000002">
    <property type="protein sequence ID" value="MPR35122.1"/>
    <property type="molecule type" value="Genomic_DNA"/>
</dbReference>
<dbReference type="Proteomes" id="UP000479293">
    <property type="component" value="Unassembled WGS sequence"/>
</dbReference>
<protein>
    <submittedName>
        <fullName evidence="1">Uncharacterized protein</fullName>
    </submittedName>
</protein>
<dbReference type="AlphaFoldDB" id="A0A7C9BBV6"/>
<proteinExistence type="predicted"/>
<evidence type="ECO:0000313" key="2">
    <source>
        <dbReference type="Proteomes" id="UP000479293"/>
    </source>
</evidence>